<protein>
    <submittedName>
        <fullName evidence="6">Uncharacterized protein</fullName>
    </submittedName>
</protein>
<keyword evidence="5" id="KW-0472">Membrane</keyword>
<keyword evidence="7" id="KW-1185">Reference proteome</keyword>
<comment type="caution">
    <text evidence="6">The sequence shown here is derived from an EMBL/GenBank/DDBJ whole genome shotgun (WGS) entry which is preliminary data.</text>
</comment>
<proteinExistence type="predicted"/>
<dbReference type="OrthoDB" id="6362414at2759"/>
<dbReference type="Pfam" id="PF13637">
    <property type="entry name" value="Ank_4"/>
    <property type="match status" value="1"/>
</dbReference>
<evidence type="ECO:0000313" key="6">
    <source>
        <dbReference type="EMBL" id="RWS19954.1"/>
    </source>
</evidence>
<dbReference type="Proteomes" id="UP000288716">
    <property type="component" value="Unassembled WGS sequence"/>
</dbReference>
<dbReference type="GO" id="GO:0006887">
    <property type="term" value="P:exocytosis"/>
    <property type="evidence" value="ECO:0007669"/>
    <property type="project" value="UniProtKB-KW"/>
</dbReference>
<dbReference type="AlphaFoldDB" id="A0A443RXL6"/>
<keyword evidence="4" id="KW-0528">Neurotoxin</keyword>
<reference evidence="6 7" key="1">
    <citation type="journal article" date="2018" name="Gigascience">
        <title>Genomes of trombidid mites reveal novel predicted allergens and laterally-transferred genes associated with secondary metabolism.</title>
        <authorList>
            <person name="Dong X."/>
            <person name="Chaisiri K."/>
            <person name="Xia D."/>
            <person name="Armstrong S.D."/>
            <person name="Fang Y."/>
            <person name="Donnelly M.J."/>
            <person name="Kadowaki T."/>
            <person name="McGarry J.W."/>
            <person name="Darby A.C."/>
            <person name="Makepeace B.L."/>
        </authorList>
    </citation>
    <scope>NUCLEOTIDE SEQUENCE [LARGE SCALE GENOMIC DNA]</scope>
    <source>
        <strain evidence="6">UoL-UT</strain>
    </source>
</reference>
<dbReference type="InterPro" id="IPR036770">
    <property type="entry name" value="Ankyrin_rpt-contain_sf"/>
</dbReference>
<dbReference type="SUPFAM" id="SSF48403">
    <property type="entry name" value="Ankyrin repeat"/>
    <property type="match status" value="1"/>
</dbReference>
<gene>
    <name evidence="6" type="ORF">B4U80_14344</name>
</gene>
<evidence type="ECO:0000256" key="4">
    <source>
        <dbReference type="ARBA" id="ARBA00023028"/>
    </source>
</evidence>
<evidence type="ECO:0000256" key="2">
    <source>
        <dbReference type="ARBA" id="ARBA00022483"/>
    </source>
</evidence>
<evidence type="ECO:0000256" key="5">
    <source>
        <dbReference type="ARBA" id="ARBA00023298"/>
    </source>
</evidence>
<name>A0A443RXL6_9ACAR</name>
<comment type="subcellular location">
    <subcellularLocation>
        <location evidence="1">Target cell membrane</location>
    </subcellularLocation>
</comment>
<evidence type="ECO:0000256" key="3">
    <source>
        <dbReference type="ARBA" id="ARBA00022537"/>
    </source>
</evidence>
<dbReference type="EMBL" id="NCKV01021262">
    <property type="protein sequence ID" value="RWS19954.1"/>
    <property type="molecule type" value="Genomic_DNA"/>
</dbReference>
<keyword evidence="3" id="KW-1052">Target cell membrane</keyword>
<keyword evidence="4" id="KW-0638">Presynaptic neurotoxin</keyword>
<organism evidence="6 7">
    <name type="scientific">Leptotrombidium deliense</name>
    <dbReference type="NCBI Taxonomy" id="299467"/>
    <lineage>
        <taxon>Eukaryota</taxon>
        <taxon>Metazoa</taxon>
        <taxon>Ecdysozoa</taxon>
        <taxon>Arthropoda</taxon>
        <taxon>Chelicerata</taxon>
        <taxon>Arachnida</taxon>
        <taxon>Acari</taxon>
        <taxon>Acariformes</taxon>
        <taxon>Trombidiformes</taxon>
        <taxon>Prostigmata</taxon>
        <taxon>Anystina</taxon>
        <taxon>Parasitengona</taxon>
        <taxon>Trombiculoidea</taxon>
        <taxon>Trombiculidae</taxon>
        <taxon>Leptotrombidium</taxon>
    </lineage>
</organism>
<evidence type="ECO:0000256" key="1">
    <source>
        <dbReference type="ARBA" id="ARBA00004175"/>
    </source>
</evidence>
<keyword evidence="4" id="KW-0800">Toxin</keyword>
<accession>A0A443RXL6</accession>
<dbReference type="GO" id="GO:0044231">
    <property type="term" value="C:host cell presynaptic membrane"/>
    <property type="evidence" value="ECO:0007669"/>
    <property type="project" value="UniProtKB-KW"/>
</dbReference>
<dbReference type="GO" id="GO:0044218">
    <property type="term" value="C:other organism cell membrane"/>
    <property type="evidence" value="ECO:0007669"/>
    <property type="project" value="UniProtKB-KW"/>
</dbReference>
<sequence length="108" mass="12406">MEEIDLKIKTWSEWNYLHFACSFGNVFLVEKLTEVMPDLYTADGEGYYPILRAIACGHIEVVKTVFNEYPQLNVNMRCTPRNKHPCVNNGSSTLEIAIANHEFSIVYC</sequence>
<keyword evidence="2" id="KW-0268">Exocytosis</keyword>
<dbReference type="VEuPathDB" id="VectorBase:LDEU012086"/>
<keyword evidence="5" id="KW-1053">Target membrane</keyword>
<dbReference type="Gene3D" id="1.25.40.20">
    <property type="entry name" value="Ankyrin repeat-containing domain"/>
    <property type="match status" value="1"/>
</dbReference>
<dbReference type="InterPro" id="IPR002110">
    <property type="entry name" value="Ankyrin_rpt"/>
</dbReference>
<evidence type="ECO:0000313" key="7">
    <source>
        <dbReference type="Proteomes" id="UP000288716"/>
    </source>
</evidence>